<dbReference type="Pfam" id="PF02673">
    <property type="entry name" value="BacA"/>
    <property type="match status" value="1"/>
</dbReference>
<keyword evidence="16" id="KW-1185">Reference proteome</keyword>
<comment type="subcellular location">
    <subcellularLocation>
        <location evidence="1 14">Cell membrane</location>
        <topology evidence="1 14">Multi-pass membrane protein</topology>
    </subcellularLocation>
</comment>
<comment type="catalytic activity">
    <reaction evidence="13 14">
        <text>di-trans,octa-cis-undecaprenyl diphosphate + H2O = di-trans,octa-cis-undecaprenyl phosphate + phosphate + H(+)</text>
        <dbReference type="Rhea" id="RHEA:28094"/>
        <dbReference type="ChEBI" id="CHEBI:15377"/>
        <dbReference type="ChEBI" id="CHEBI:15378"/>
        <dbReference type="ChEBI" id="CHEBI:43474"/>
        <dbReference type="ChEBI" id="CHEBI:58405"/>
        <dbReference type="ChEBI" id="CHEBI:60392"/>
        <dbReference type="EC" id="3.6.1.27"/>
    </reaction>
</comment>
<organism evidence="15 16">
    <name type="scientific">Hypericibacter terrae</name>
    <dbReference type="NCBI Taxonomy" id="2602015"/>
    <lineage>
        <taxon>Bacteria</taxon>
        <taxon>Pseudomonadati</taxon>
        <taxon>Pseudomonadota</taxon>
        <taxon>Alphaproteobacteria</taxon>
        <taxon>Rhodospirillales</taxon>
        <taxon>Dongiaceae</taxon>
        <taxon>Hypericibacter</taxon>
    </lineage>
</organism>
<keyword evidence="5 14" id="KW-1003">Cell membrane</keyword>
<dbReference type="EC" id="3.6.1.27" evidence="3 14"/>
<dbReference type="NCBIfam" id="NF001393">
    <property type="entry name" value="PRK00281.2-4"/>
    <property type="match status" value="1"/>
</dbReference>
<dbReference type="AlphaFoldDB" id="A0A5J6MD84"/>
<feature type="transmembrane region" description="Helical" evidence="14">
    <location>
        <begin position="213"/>
        <end position="236"/>
    </location>
</feature>
<evidence type="ECO:0000256" key="13">
    <source>
        <dbReference type="ARBA" id="ARBA00047594"/>
    </source>
</evidence>
<dbReference type="RefSeq" id="WP_151175419.1">
    <property type="nucleotide sequence ID" value="NZ_CP042906.1"/>
</dbReference>
<dbReference type="OrthoDB" id="9808289at2"/>
<keyword evidence="14" id="KW-0573">Peptidoglycan synthesis</keyword>
<evidence type="ECO:0000256" key="3">
    <source>
        <dbReference type="ARBA" id="ARBA00012374"/>
    </source>
</evidence>
<evidence type="ECO:0000256" key="11">
    <source>
        <dbReference type="ARBA" id="ARBA00032707"/>
    </source>
</evidence>
<dbReference type="GO" id="GO:0050380">
    <property type="term" value="F:undecaprenyl-diphosphatase activity"/>
    <property type="evidence" value="ECO:0007669"/>
    <property type="project" value="UniProtKB-UniRule"/>
</dbReference>
<name>A0A5J6MD84_9PROT</name>
<dbReference type="GO" id="GO:0008360">
    <property type="term" value="P:regulation of cell shape"/>
    <property type="evidence" value="ECO:0007669"/>
    <property type="project" value="UniProtKB-KW"/>
</dbReference>
<evidence type="ECO:0000256" key="1">
    <source>
        <dbReference type="ARBA" id="ARBA00004651"/>
    </source>
</evidence>
<dbReference type="HAMAP" id="MF_01006">
    <property type="entry name" value="Undec_diphosphatase"/>
    <property type="match status" value="1"/>
</dbReference>
<evidence type="ECO:0000256" key="12">
    <source>
        <dbReference type="ARBA" id="ARBA00032932"/>
    </source>
</evidence>
<dbReference type="KEGG" id="htq:FRZ44_01930"/>
<dbReference type="InterPro" id="IPR003824">
    <property type="entry name" value="UppP"/>
</dbReference>
<evidence type="ECO:0000256" key="8">
    <source>
        <dbReference type="ARBA" id="ARBA00022989"/>
    </source>
</evidence>
<dbReference type="GO" id="GO:0009252">
    <property type="term" value="P:peptidoglycan biosynthetic process"/>
    <property type="evidence" value="ECO:0007669"/>
    <property type="project" value="UniProtKB-KW"/>
</dbReference>
<feature type="transmembrane region" description="Helical" evidence="14">
    <location>
        <begin position="248"/>
        <end position="265"/>
    </location>
</feature>
<evidence type="ECO:0000256" key="6">
    <source>
        <dbReference type="ARBA" id="ARBA00022692"/>
    </source>
</evidence>
<protein>
    <recommendedName>
        <fullName evidence="4 14">Undecaprenyl-diphosphatase</fullName>
        <ecNumber evidence="3 14">3.6.1.27</ecNumber>
    </recommendedName>
    <alternativeName>
        <fullName evidence="12 14">Bacitracin resistance protein</fullName>
    </alternativeName>
    <alternativeName>
        <fullName evidence="11 14">Undecaprenyl pyrophosphate phosphatase</fullName>
    </alternativeName>
</protein>
<evidence type="ECO:0000256" key="10">
    <source>
        <dbReference type="ARBA" id="ARBA00023251"/>
    </source>
</evidence>
<dbReference type="PANTHER" id="PTHR30622:SF4">
    <property type="entry name" value="UNDECAPRENYL-DIPHOSPHATASE"/>
    <property type="match status" value="1"/>
</dbReference>
<dbReference type="PANTHER" id="PTHR30622">
    <property type="entry name" value="UNDECAPRENYL-DIPHOSPHATASE"/>
    <property type="match status" value="1"/>
</dbReference>
<evidence type="ECO:0000256" key="7">
    <source>
        <dbReference type="ARBA" id="ARBA00022801"/>
    </source>
</evidence>
<dbReference type="Proteomes" id="UP000326202">
    <property type="component" value="Chromosome"/>
</dbReference>
<comment type="miscellaneous">
    <text evidence="14">Bacitracin is thought to be involved in the inhibition of peptidoglycan synthesis by sequestering undecaprenyl diphosphate, thereby reducing the pool of lipid carrier available.</text>
</comment>
<evidence type="ECO:0000256" key="2">
    <source>
        <dbReference type="ARBA" id="ARBA00010621"/>
    </source>
</evidence>
<keyword evidence="14" id="KW-0961">Cell wall biogenesis/degradation</keyword>
<dbReference type="GO" id="GO:0046677">
    <property type="term" value="P:response to antibiotic"/>
    <property type="evidence" value="ECO:0007669"/>
    <property type="project" value="UniProtKB-UniRule"/>
</dbReference>
<dbReference type="GO" id="GO:0005886">
    <property type="term" value="C:plasma membrane"/>
    <property type="evidence" value="ECO:0007669"/>
    <property type="project" value="UniProtKB-SubCell"/>
</dbReference>
<feature type="transmembrane region" description="Helical" evidence="14">
    <location>
        <begin position="80"/>
        <end position="101"/>
    </location>
</feature>
<keyword evidence="6 14" id="KW-0812">Transmembrane</keyword>
<evidence type="ECO:0000256" key="14">
    <source>
        <dbReference type="HAMAP-Rule" id="MF_01006"/>
    </source>
</evidence>
<evidence type="ECO:0000256" key="9">
    <source>
        <dbReference type="ARBA" id="ARBA00023136"/>
    </source>
</evidence>
<accession>A0A5J6MD84</accession>
<evidence type="ECO:0000313" key="15">
    <source>
        <dbReference type="EMBL" id="QEX14917.1"/>
    </source>
</evidence>
<sequence length="266" mass="28487">MSLLQLVVLAIVQGITEFLPVSSSGHLILVPHFFNWPDQGLAIDVSAHVGTLAAVLIYFWRDVGRMLAGVAKLATGRFDAGARLAFYLIVATIPALIVGFLAEHYGQDMLRRVDVIAFAMIGFAAVLFIADRAGATVRRVEDMTIGQALIIGLAQCIAFIPGTSRSGITMVASRFMGYERTEGARFSFLLSIPAIAAAGLWEGLKLVREGADAPWAAAGITAGLSAVTGILAIAFMMTWLKNAGFMPFVIYRLLLGGALIAYLYIF</sequence>
<keyword evidence="14" id="KW-0133">Cell shape</keyword>
<gene>
    <name evidence="15" type="primary">uppP1</name>
    <name evidence="14" type="synonym">uppP</name>
    <name evidence="15" type="ORF">FRZ44_01930</name>
</gene>
<feature type="transmembrane region" description="Helical" evidence="14">
    <location>
        <begin position="6"/>
        <end position="29"/>
    </location>
</feature>
<evidence type="ECO:0000256" key="4">
    <source>
        <dbReference type="ARBA" id="ARBA00021581"/>
    </source>
</evidence>
<dbReference type="EMBL" id="CP042906">
    <property type="protein sequence ID" value="QEX14917.1"/>
    <property type="molecule type" value="Genomic_DNA"/>
</dbReference>
<evidence type="ECO:0000313" key="16">
    <source>
        <dbReference type="Proteomes" id="UP000326202"/>
    </source>
</evidence>
<reference evidence="15 16" key="1">
    <citation type="submission" date="2019-08" db="EMBL/GenBank/DDBJ databases">
        <title>Hyperibacter terrae gen. nov., sp. nov. and Hyperibacter viscosus sp. nov., two new members in the family Rhodospirillaceae isolated from the rhizosphere of Hypericum perforatum.</title>
        <authorList>
            <person name="Noviana Z."/>
        </authorList>
    </citation>
    <scope>NUCLEOTIDE SEQUENCE [LARGE SCALE GENOMIC DNA]</scope>
    <source>
        <strain evidence="15 16">R5913</strain>
    </source>
</reference>
<comment type="similarity">
    <text evidence="2 14">Belongs to the UppP family.</text>
</comment>
<keyword evidence="10 14" id="KW-0046">Antibiotic resistance</keyword>
<feature type="transmembrane region" description="Helical" evidence="14">
    <location>
        <begin position="113"/>
        <end position="130"/>
    </location>
</feature>
<proteinExistence type="inferred from homology"/>
<feature type="transmembrane region" description="Helical" evidence="14">
    <location>
        <begin position="183"/>
        <end position="201"/>
    </location>
</feature>
<evidence type="ECO:0000256" key="5">
    <source>
        <dbReference type="ARBA" id="ARBA00022475"/>
    </source>
</evidence>
<keyword evidence="8 14" id="KW-1133">Transmembrane helix</keyword>
<keyword evidence="9 14" id="KW-0472">Membrane</keyword>
<dbReference type="GO" id="GO:0071555">
    <property type="term" value="P:cell wall organization"/>
    <property type="evidence" value="ECO:0007669"/>
    <property type="project" value="UniProtKB-KW"/>
</dbReference>
<keyword evidence="7 14" id="KW-0378">Hydrolase</keyword>
<comment type="function">
    <text evidence="14">Catalyzes the dephosphorylation of undecaprenyl diphosphate (UPP). Confers resistance to bacitracin.</text>
</comment>
<feature type="transmembrane region" description="Helical" evidence="14">
    <location>
        <begin position="41"/>
        <end position="60"/>
    </location>
</feature>